<dbReference type="EMBL" id="JAGFOA010000005">
    <property type="protein sequence ID" value="MBO3664451.1"/>
    <property type="molecule type" value="Genomic_DNA"/>
</dbReference>
<evidence type="ECO:0000313" key="4">
    <source>
        <dbReference type="Proteomes" id="UP000680132"/>
    </source>
</evidence>
<dbReference type="AlphaFoldDB" id="A0A939QTL9"/>
<accession>A0A939QTL9</accession>
<dbReference type="SUPFAM" id="SSF51182">
    <property type="entry name" value="RmlC-like cupins"/>
    <property type="match status" value="1"/>
</dbReference>
<evidence type="ECO:0000259" key="1">
    <source>
        <dbReference type="Pfam" id="PF07883"/>
    </source>
</evidence>
<evidence type="ECO:0000313" key="2">
    <source>
        <dbReference type="EMBL" id="MBO3662459.1"/>
    </source>
</evidence>
<dbReference type="EMBL" id="JAGFOA010000001">
    <property type="protein sequence ID" value="MBO3662459.1"/>
    <property type="molecule type" value="Genomic_DNA"/>
</dbReference>
<name>A0A939QTL9_9MICO</name>
<evidence type="ECO:0000313" key="3">
    <source>
        <dbReference type="EMBL" id="MBO3664451.1"/>
    </source>
</evidence>
<dbReference type="RefSeq" id="WP_208500133.1">
    <property type="nucleotide sequence ID" value="NZ_JAGFOA010000001.1"/>
</dbReference>
<proteinExistence type="predicted"/>
<reference evidence="3" key="1">
    <citation type="submission" date="2021-03" db="EMBL/GenBank/DDBJ databases">
        <title>Microbacterium sp. nov., a novel actinobacterium isolated from cow dung.</title>
        <authorList>
            <person name="Zhang L."/>
        </authorList>
    </citation>
    <scope>NUCLEOTIDE SEQUENCE</scope>
    <source>
        <strain evidence="3">NEAU-LLB</strain>
    </source>
</reference>
<organism evidence="3 4">
    <name type="scientific">Microbacterium stercoris</name>
    <dbReference type="NCBI Taxonomy" id="2820289"/>
    <lineage>
        <taxon>Bacteria</taxon>
        <taxon>Bacillati</taxon>
        <taxon>Actinomycetota</taxon>
        <taxon>Actinomycetes</taxon>
        <taxon>Micrococcales</taxon>
        <taxon>Microbacteriaceae</taxon>
        <taxon>Microbacterium</taxon>
    </lineage>
</organism>
<dbReference type="Proteomes" id="UP000680132">
    <property type="component" value="Unassembled WGS sequence"/>
</dbReference>
<dbReference type="Pfam" id="PF07883">
    <property type="entry name" value="Cupin_2"/>
    <property type="match status" value="1"/>
</dbReference>
<dbReference type="InterPro" id="IPR011051">
    <property type="entry name" value="RmlC_Cupin_sf"/>
</dbReference>
<dbReference type="Gene3D" id="2.60.120.10">
    <property type="entry name" value="Jelly Rolls"/>
    <property type="match status" value="1"/>
</dbReference>
<dbReference type="InterPro" id="IPR014710">
    <property type="entry name" value="RmlC-like_jellyroll"/>
</dbReference>
<comment type="caution">
    <text evidence="3">The sequence shown here is derived from an EMBL/GenBank/DDBJ whole genome shotgun (WGS) entry which is preliminary data.</text>
</comment>
<dbReference type="InterPro" id="IPR013096">
    <property type="entry name" value="Cupin_2"/>
</dbReference>
<keyword evidence="4" id="KW-1185">Reference proteome</keyword>
<feature type="domain" description="Cupin type-2" evidence="1">
    <location>
        <begin position="55"/>
        <end position="123"/>
    </location>
</feature>
<gene>
    <name evidence="2" type="ORF">J5V96_02925</name>
    <name evidence="3" type="ORF">J5V96_13170</name>
</gene>
<protein>
    <submittedName>
        <fullName evidence="3">Cupin domain-containing protein</fullName>
    </submittedName>
</protein>
<sequence length="147" mass="16457">MSEVASPDWEVLEIGALDEWRAHHGGFDAARSRDGRRIVDHELAAQYIGLSANALVPGEEAGYWHTHSRIEELYVFLSGRGQMALDDEVVEVGPGSVVRVGQNVLRTWRALPDSDGELRWLCIRGGGEPLPEFPDDSRRDPDRPMPW</sequence>